<protein>
    <recommendedName>
        <fullName evidence="9">C2H2-type domain-containing protein</fullName>
    </recommendedName>
</protein>
<dbReference type="Proteomes" id="UP001153269">
    <property type="component" value="Unassembled WGS sequence"/>
</dbReference>
<evidence type="ECO:0000256" key="3">
    <source>
        <dbReference type="ARBA" id="ARBA00022737"/>
    </source>
</evidence>
<evidence type="ECO:0000256" key="5">
    <source>
        <dbReference type="ARBA" id="ARBA00022833"/>
    </source>
</evidence>
<feature type="region of interest" description="Disordered" evidence="8">
    <location>
        <begin position="258"/>
        <end position="319"/>
    </location>
</feature>
<evidence type="ECO:0000256" key="1">
    <source>
        <dbReference type="ARBA" id="ARBA00004123"/>
    </source>
</evidence>
<feature type="domain" description="C2H2-type" evidence="9">
    <location>
        <begin position="328"/>
        <end position="355"/>
    </location>
</feature>
<keyword evidence="11" id="KW-1185">Reference proteome</keyword>
<comment type="caution">
    <text evidence="10">The sequence shown here is derived from an EMBL/GenBank/DDBJ whole genome shotgun (WGS) entry which is preliminary data.</text>
</comment>
<evidence type="ECO:0000256" key="7">
    <source>
        <dbReference type="PROSITE-ProRule" id="PRU00042"/>
    </source>
</evidence>
<dbReference type="InterPro" id="IPR036236">
    <property type="entry name" value="Znf_C2H2_sf"/>
</dbReference>
<accession>A0A9N7TN91</accession>
<dbReference type="InterPro" id="IPR050888">
    <property type="entry name" value="ZnF_C2H2-type_TF"/>
</dbReference>
<evidence type="ECO:0000256" key="6">
    <source>
        <dbReference type="ARBA" id="ARBA00023242"/>
    </source>
</evidence>
<organism evidence="10 11">
    <name type="scientific">Pleuronectes platessa</name>
    <name type="common">European plaice</name>
    <dbReference type="NCBI Taxonomy" id="8262"/>
    <lineage>
        <taxon>Eukaryota</taxon>
        <taxon>Metazoa</taxon>
        <taxon>Chordata</taxon>
        <taxon>Craniata</taxon>
        <taxon>Vertebrata</taxon>
        <taxon>Euteleostomi</taxon>
        <taxon>Actinopterygii</taxon>
        <taxon>Neopterygii</taxon>
        <taxon>Teleostei</taxon>
        <taxon>Neoteleostei</taxon>
        <taxon>Acanthomorphata</taxon>
        <taxon>Carangaria</taxon>
        <taxon>Pleuronectiformes</taxon>
        <taxon>Pleuronectoidei</taxon>
        <taxon>Pleuronectidae</taxon>
        <taxon>Pleuronectes</taxon>
    </lineage>
</organism>
<evidence type="ECO:0000313" key="11">
    <source>
        <dbReference type="Proteomes" id="UP001153269"/>
    </source>
</evidence>
<dbReference type="GO" id="GO:0008270">
    <property type="term" value="F:zinc ion binding"/>
    <property type="evidence" value="ECO:0007669"/>
    <property type="project" value="UniProtKB-KW"/>
</dbReference>
<evidence type="ECO:0000259" key="9">
    <source>
        <dbReference type="PROSITE" id="PS50157"/>
    </source>
</evidence>
<feature type="region of interest" description="Disordered" evidence="8">
    <location>
        <begin position="73"/>
        <end position="179"/>
    </location>
</feature>
<comment type="subcellular location">
    <subcellularLocation>
        <location evidence="1">Nucleus</location>
    </subcellularLocation>
</comment>
<dbReference type="PROSITE" id="PS50157">
    <property type="entry name" value="ZINC_FINGER_C2H2_2"/>
    <property type="match status" value="2"/>
</dbReference>
<keyword evidence="6" id="KW-0539">Nucleus</keyword>
<feature type="compositionally biased region" description="Basic and acidic residues" evidence="8">
    <location>
        <begin position="141"/>
        <end position="166"/>
    </location>
</feature>
<dbReference type="GO" id="GO:0005634">
    <property type="term" value="C:nucleus"/>
    <property type="evidence" value="ECO:0007669"/>
    <property type="project" value="UniProtKB-SubCell"/>
</dbReference>
<dbReference type="SMART" id="SM00355">
    <property type="entry name" value="ZnF_C2H2"/>
    <property type="match status" value="3"/>
</dbReference>
<name>A0A9N7TN91_PLEPL</name>
<dbReference type="PROSITE" id="PS00028">
    <property type="entry name" value="ZINC_FINGER_C2H2_1"/>
    <property type="match status" value="2"/>
</dbReference>
<keyword evidence="4 7" id="KW-0863">Zinc-finger</keyword>
<keyword evidence="2" id="KW-0479">Metal-binding</keyword>
<reference evidence="10" key="1">
    <citation type="submission" date="2020-03" db="EMBL/GenBank/DDBJ databases">
        <authorList>
            <person name="Weist P."/>
        </authorList>
    </citation>
    <scope>NUCLEOTIDE SEQUENCE</scope>
</reference>
<keyword evidence="3" id="KW-0677">Repeat</keyword>
<evidence type="ECO:0000256" key="4">
    <source>
        <dbReference type="ARBA" id="ARBA00022771"/>
    </source>
</evidence>
<sequence length="383" mass="43217">MSGLRLMKSPLRDRLRAAAQQIVHVLQRRMMKMMKMMNTEWSAEHQRAVVHKRLSVVADDIIRILEEMMNRLSGSDVSSEQQRREQRTSGSGQFKDASTETDSDVSHTQPSHLHPTAMEEKGTSTLMETGTPGEQCVLPPSDREVLSSKDSEPGSENNDSKKELNDKSLNSDTRRTFPSLRTTIKTHNRKNLTTDSSPTAGQSCCRVCGKFFRYKRSFLKHVLQHEHSADLCGVCGRRLEADDSLRLHLQTHREENICRVQAGDKQSEAEAESNVGDSDEDWKDSGGSDSEDVDSDKDETKKRGTQSKSHASSKPKKPRYQDLPHVKYCCKVCGRSFCYRASFLKHVQEDETDTELCGVCGKRFATQENPEASSADVHQIQRL</sequence>
<evidence type="ECO:0000256" key="8">
    <source>
        <dbReference type="SAM" id="MobiDB-lite"/>
    </source>
</evidence>
<dbReference type="EMBL" id="CADEAL010000138">
    <property type="protein sequence ID" value="CAB1415118.1"/>
    <property type="molecule type" value="Genomic_DNA"/>
</dbReference>
<dbReference type="InterPro" id="IPR013087">
    <property type="entry name" value="Znf_C2H2_type"/>
</dbReference>
<feature type="domain" description="C2H2-type" evidence="9">
    <location>
        <begin position="230"/>
        <end position="257"/>
    </location>
</feature>
<dbReference type="Gene3D" id="3.30.160.60">
    <property type="entry name" value="Classic Zinc Finger"/>
    <property type="match status" value="1"/>
</dbReference>
<evidence type="ECO:0000256" key="2">
    <source>
        <dbReference type="ARBA" id="ARBA00022723"/>
    </source>
</evidence>
<dbReference type="SUPFAM" id="SSF57667">
    <property type="entry name" value="beta-beta-alpha zinc fingers"/>
    <property type="match status" value="1"/>
</dbReference>
<dbReference type="PANTHER" id="PTHR24406">
    <property type="entry name" value="TRANSCRIPTIONAL REPRESSOR CTCFL-RELATED"/>
    <property type="match status" value="1"/>
</dbReference>
<keyword evidence="5" id="KW-0862">Zinc</keyword>
<dbReference type="AlphaFoldDB" id="A0A9N7TN91"/>
<proteinExistence type="predicted"/>
<gene>
    <name evidence="10" type="ORF">PLEPLA_LOCUS2831</name>
</gene>
<evidence type="ECO:0000313" key="10">
    <source>
        <dbReference type="EMBL" id="CAB1415118.1"/>
    </source>
</evidence>